<dbReference type="CDD" id="cd00165">
    <property type="entry name" value="S4"/>
    <property type="match status" value="1"/>
</dbReference>
<evidence type="ECO:0000256" key="5">
    <source>
        <dbReference type="ARBA" id="ARBA00023242"/>
    </source>
</evidence>
<accession>A0A9W9LE86</accession>
<dbReference type="GO" id="GO:0034457">
    <property type="term" value="C:Mpp10 complex"/>
    <property type="evidence" value="ECO:0007669"/>
    <property type="project" value="TreeGrafter"/>
</dbReference>
<evidence type="ECO:0000259" key="8">
    <source>
        <dbReference type="SMART" id="SM01390"/>
    </source>
</evidence>
<dbReference type="InterPro" id="IPR001912">
    <property type="entry name" value="Ribosomal_uS4_N"/>
</dbReference>
<sequence length="189" mass="21745">MVRALKHHEQKLLRKTDLYTYKSDQGHRAGKVSQDYKLDPGSEEYNKYNQIAGSVRKLAHKLSRMDPEDPVRRKLESDMLYKLHNMGIIKKSREQGGALSQVEHITVSDLARRRLAVMMVHQRKMPTIQAAIDAIAEGHVRIGTQVVQDPATLVTRNMEDYVQWVPNSSFRQAGLEYRGKRDDYDSLQA</sequence>
<proteinExistence type="inferred from homology"/>
<gene>
    <name evidence="9" type="ORF">N7482_010340</name>
</gene>
<reference evidence="9" key="1">
    <citation type="submission" date="2022-11" db="EMBL/GenBank/DDBJ databases">
        <authorList>
            <person name="Petersen C."/>
        </authorList>
    </citation>
    <scope>NUCLEOTIDE SEQUENCE</scope>
    <source>
        <strain evidence="9">IBT 26290</strain>
    </source>
</reference>
<protein>
    <submittedName>
        <fullName evidence="9">U3 small nucleolar ribonucleoprotein IMP3</fullName>
    </submittedName>
</protein>
<dbReference type="PANTHER" id="PTHR11831:SF1">
    <property type="entry name" value="U3 SMALL NUCLEOLAR RIBONUCLEOPROTEIN PROTEIN IMP3"/>
    <property type="match status" value="1"/>
</dbReference>
<keyword evidence="4 7" id="KW-0694">RNA-binding</keyword>
<dbReference type="GO" id="GO:0032040">
    <property type="term" value="C:small-subunit processome"/>
    <property type="evidence" value="ECO:0007669"/>
    <property type="project" value="TreeGrafter"/>
</dbReference>
<dbReference type="SUPFAM" id="SSF55174">
    <property type="entry name" value="Alpha-L RNA-binding motif"/>
    <property type="match status" value="1"/>
</dbReference>
<dbReference type="InterPro" id="IPR002942">
    <property type="entry name" value="S4_RNA-bd"/>
</dbReference>
<dbReference type="GO" id="GO:0042274">
    <property type="term" value="P:ribosomal small subunit biogenesis"/>
    <property type="evidence" value="ECO:0007669"/>
    <property type="project" value="TreeGrafter"/>
</dbReference>
<feature type="domain" description="Small ribosomal subunit protein uS4 N-terminal" evidence="8">
    <location>
        <begin position="4"/>
        <end position="112"/>
    </location>
</feature>
<evidence type="ECO:0000313" key="9">
    <source>
        <dbReference type="EMBL" id="KAJ5151088.1"/>
    </source>
</evidence>
<keyword evidence="10" id="KW-1185">Reference proteome</keyword>
<dbReference type="Pfam" id="PF01479">
    <property type="entry name" value="S4"/>
    <property type="match status" value="1"/>
</dbReference>
<dbReference type="GO" id="GO:0030515">
    <property type="term" value="F:snoRNA binding"/>
    <property type="evidence" value="ECO:0007669"/>
    <property type="project" value="TreeGrafter"/>
</dbReference>
<evidence type="ECO:0000256" key="1">
    <source>
        <dbReference type="ARBA" id="ARBA00004604"/>
    </source>
</evidence>
<dbReference type="PROSITE" id="PS50889">
    <property type="entry name" value="S4"/>
    <property type="match status" value="1"/>
</dbReference>
<evidence type="ECO:0000256" key="2">
    <source>
        <dbReference type="ARBA" id="ARBA00007465"/>
    </source>
</evidence>
<dbReference type="Pfam" id="PF00163">
    <property type="entry name" value="Ribosomal_S4"/>
    <property type="match status" value="1"/>
</dbReference>
<keyword evidence="5" id="KW-0539">Nucleus</keyword>
<dbReference type="GO" id="GO:0006364">
    <property type="term" value="P:rRNA processing"/>
    <property type="evidence" value="ECO:0007669"/>
    <property type="project" value="TreeGrafter"/>
</dbReference>
<comment type="subcellular location">
    <subcellularLocation>
        <location evidence="1">Nucleus</location>
        <location evidence="1">Nucleolus</location>
    </subcellularLocation>
</comment>
<comment type="similarity">
    <text evidence="2">Belongs to the universal ribosomal protein uS4 family.</text>
</comment>
<dbReference type="GeneID" id="81431640"/>
<comment type="caution">
    <text evidence="9">The sequence shown here is derived from an EMBL/GenBank/DDBJ whole genome shotgun (WGS) entry which is preliminary data.</text>
</comment>
<reference evidence="9" key="2">
    <citation type="journal article" date="2023" name="IMA Fungus">
        <title>Comparative genomic study of the Penicillium genus elucidates a diverse pangenome and 15 lateral gene transfer events.</title>
        <authorList>
            <person name="Petersen C."/>
            <person name="Sorensen T."/>
            <person name="Nielsen M.R."/>
            <person name="Sondergaard T.E."/>
            <person name="Sorensen J.L."/>
            <person name="Fitzpatrick D.A."/>
            <person name="Frisvad J.C."/>
            <person name="Nielsen K.L."/>
        </authorList>
    </citation>
    <scope>NUCLEOTIDE SEQUENCE</scope>
    <source>
        <strain evidence="9">IBT 26290</strain>
    </source>
</reference>
<evidence type="ECO:0000313" key="10">
    <source>
        <dbReference type="Proteomes" id="UP001149163"/>
    </source>
</evidence>
<dbReference type="Proteomes" id="UP001149163">
    <property type="component" value="Unassembled WGS sequence"/>
</dbReference>
<evidence type="ECO:0000256" key="3">
    <source>
        <dbReference type="ARBA" id="ARBA00022517"/>
    </source>
</evidence>
<dbReference type="GO" id="GO:0019843">
    <property type="term" value="F:rRNA binding"/>
    <property type="evidence" value="ECO:0007669"/>
    <property type="project" value="InterPro"/>
</dbReference>
<dbReference type="SMART" id="SM01390">
    <property type="entry name" value="Ribosomal_S4"/>
    <property type="match status" value="1"/>
</dbReference>
<dbReference type="OrthoDB" id="10248812at2759"/>
<keyword evidence="3" id="KW-0690">Ribosome biogenesis</keyword>
<dbReference type="EMBL" id="JAPQKN010000008">
    <property type="protein sequence ID" value="KAJ5151088.1"/>
    <property type="molecule type" value="Genomic_DNA"/>
</dbReference>
<evidence type="ECO:0000256" key="7">
    <source>
        <dbReference type="PROSITE-ProRule" id="PRU00182"/>
    </source>
</evidence>
<dbReference type="PANTHER" id="PTHR11831">
    <property type="entry name" value="30S 40S RIBOSOMAL PROTEIN"/>
    <property type="match status" value="1"/>
</dbReference>
<dbReference type="InterPro" id="IPR022801">
    <property type="entry name" value="Ribosomal_uS4"/>
</dbReference>
<name>A0A9W9LE86_9EURO</name>
<organism evidence="9 10">
    <name type="scientific">Penicillium canariense</name>
    <dbReference type="NCBI Taxonomy" id="189055"/>
    <lineage>
        <taxon>Eukaryota</taxon>
        <taxon>Fungi</taxon>
        <taxon>Dikarya</taxon>
        <taxon>Ascomycota</taxon>
        <taxon>Pezizomycotina</taxon>
        <taxon>Eurotiomycetes</taxon>
        <taxon>Eurotiomycetidae</taxon>
        <taxon>Eurotiales</taxon>
        <taxon>Aspergillaceae</taxon>
        <taxon>Penicillium</taxon>
    </lineage>
</organism>
<dbReference type="AlphaFoldDB" id="A0A9W9LE86"/>
<evidence type="ECO:0000256" key="4">
    <source>
        <dbReference type="ARBA" id="ARBA00022884"/>
    </source>
</evidence>
<dbReference type="RefSeq" id="XP_056538421.1">
    <property type="nucleotide sequence ID" value="XM_056692464.1"/>
</dbReference>
<evidence type="ECO:0000256" key="6">
    <source>
        <dbReference type="ARBA" id="ARBA00023274"/>
    </source>
</evidence>
<keyword evidence="6 9" id="KW-0687">Ribonucleoprotein</keyword>